<gene>
    <name evidence="1" type="ORF">PG991_015822</name>
</gene>
<keyword evidence="2" id="KW-1185">Reference proteome</keyword>
<dbReference type="Proteomes" id="UP001396898">
    <property type="component" value="Unassembled WGS sequence"/>
</dbReference>
<reference evidence="1 2" key="1">
    <citation type="submission" date="2023-01" db="EMBL/GenBank/DDBJ databases">
        <title>Analysis of 21 Apiospora genomes using comparative genomics revels a genus with tremendous synthesis potential of carbohydrate active enzymes and secondary metabolites.</title>
        <authorList>
            <person name="Sorensen T."/>
        </authorList>
    </citation>
    <scope>NUCLEOTIDE SEQUENCE [LARGE SCALE GENOMIC DNA]</scope>
    <source>
        <strain evidence="1 2">CBS 20057</strain>
    </source>
</reference>
<name>A0ABR1QZS5_9PEZI</name>
<protein>
    <submittedName>
        <fullName evidence="1">Uncharacterized protein</fullName>
    </submittedName>
</protein>
<evidence type="ECO:0000313" key="2">
    <source>
        <dbReference type="Proteomes" id="UP001396898"/>
    </source>
</evidence>
<comment type="caution">
    <text evidence="1">The sequence shown here is derived from an EMBL/GenBank/DDBJ whole genome shotgun (WGS) entry which is preliminary data.</text>
</comment>
<evidence type="ECO:0000313" key="1">
    <source>
        <dbReference type="EMBL" id="KAK7994234.1"/>
    </source>
</evidence>
<proteinExistence type="predicted"/>
<accession>A0ABR1QZS5</accession>
<sequence length="383" mass="43056">MACQTWLELKSGAPGLGGPFLIESTGPYRYLNRSQKKSPGIIVAIGGAQKRRFLSENFSLRYGDGSKSVRLTALPFTTDALLDCEIHNAHQLSRVKADPAPWHYVAHELRHRSPDISQIAFSLYCSALLPFAASVLLFVSDLGGLPGVIDFLVLWTSMSMRQAPTTLVTVILIFDNRKLLPEPKELYLYTSANLLKKLSISEPTTPYTRSRTDAAVRQCFEIKCLPLGMECVSIRNFVFDAFRTAASRRRQDGLDFPAPHLERFIKAAISHYASHRFVPFNIYHAASITHPVNPQMHHYLVLYLRESKLTSLEAVGLTASALLVDAYRAEVHRFRPDVIFAERYRGVVARLEETIALSHFGELVRERFVDYATSKWLGIDAVS</sequence>
<organism evidence="1 2">
    <name type="scientific">Apiospora marii</name>
    <dbReference type="NCBI Taxonomy" id="335849"/>
    <lineage>
        <taxon>Eukaryota</taxon>
        <taxon>Fungi</taxon>
        <taxon>Dikarya</taxon>
        <taxon>Ascomycota</taxon>
        <taxon>Pezizomycotina</taxon>
        <taxon>Sordariomycetes</taxon>
        <taxon>Xylariomycetidae</taxon>
        <taxon>Amphisphaeriales</taxon>
        <taxon>Apiosporaceae</taxon>
        <taxon>Apiospora</taxon>
    </lineage>
</organism>
<dbReference type="EMBL" id="JAQQWI010000024">
    <property type="protein sequence ID" value="KAK7994234.1"/>
    <property type="molecule type" value="Genomic_DNA"/>
</dbReference>